<dbReference type="Proteomes" id="UP000518188">
    <property type="component" value="Unassembled WGS sequence"/>
</dbReference>
<dbReference type="GO" id="GO:0006508">
    <property type="term" value="P:proteolysis"/>
    <property type="evidence" value="ECO:0007669"/>
    <property type="project" value="UniProtKB-KW"/>
</dbReference>
<dbReference type="PANTHER" id="PTHR47359:SF3">
    <property type="entry name" value="NLP_P60 DOMAIN-CONTAINING PROTEIN-RELATED"/>
    <property type="match status" value="1"/>
</dbReference>
<dbReference type="InterPro" id="IPR038765">
    <property type="entry name" value="Papain-like_cys_pep_sf"/>
</dbReference>
<evidence type="ECO:0000256" key="2">
    <source>
        <dbReference type="ARBA" id="ARBA00022670"/>
    </source>
</evidence>
<evidence type="ECO:0000313" key="7">
    <source>
        <dbReference type="EMBL" id="NKZ14981.1"/>
    </source>
</evidence>
<evidence type="ECO:0000256" key="3">
    <source>
        <dbReference type="ARBA" id="ARBA00022801"/>
    </source>
</evidence>
<dbReference type="PROSITE" id="PS51935">
    <property type="entry name" value="NLPC_P60"/>
    <property type="match status" value="1"/>
</dbReference>
<dbReference type="EMBL" id="JAAXPJ010000015">
    <property type="protein sequence ID" value="NKZ14981.1"/>
    <property type="molecule type" value="Genomic_DNA"/>
</dbReference>
<dbReference type="SUPFAM" id="SSF54001">
    <property type="entry name" value="Cysteine proteinases"/>
    <property type="match status" value="1"/>
</dbReference>
<feature type="region of interest" description="Disordered" evidence="5">
    <location>
        <begin position="204"/>
        <end position="234"/>
    </location>
</feature>
<comment type="similarity">
    <text evidence="1">Belongs to the peptidase C40 family.</text>
</comment>
<organism evidence="7 8">
    <name type="scientific">Mycolicibacterium septicum DSM 44393</name>
    <dbReference type="NCBI Taxonomy" id="1341646"/>
    <lineage>
        <taxon>Bacteria</taxon>
        <taxon>Bacillati</taxon>
        <taxon>Actinomycetota</taxon>
        <taxon>Actinomycetes</taxon>
        <taxon>Mycobacteriales</taxon>
        <taxon>Mycobacteriaceae</taxon>
        <taxon>Mycolicibacterium</taxon>
    </lineage>
</organism>
<dbReference type="RefSeq" id="WP_074415849.1">
    <property type="nucleotide sequence ID" value="NZ_JAAXPJ010000015.1"/>
</dbReference>
<gene>
    <name evidence="7" type="ORF">HGA11_28825</name>
</gene>
<evidence type="ECO:0000256" key="4">
    <source>
        <dbReference type="ARBA" id="ARBA00022807"/>
    </source>
</evidence>
<keyword evidence="3" id="KW-0378">Hydrolase</keyword>
<name>A0A7X6MV28_9MYCO</name>
<dbReference type="InterPro" id="IPR051794">
    <property type="entry name" value="PG_Endopeptidase_C40"/>
</dbReference>
<proteinExistence type="inferred from homology"/>
<comment type="caution">
    <text evidence="7">The sequence shown here is derived from an EMBL/GenBank/DDBJ whole genome shotgun (WGS) entry which is preliminary data.</text>
</comment>
<evidence type="ECO:0000256" key="1">
    <source>
        <dbReference type="ARBA" id="ARBA00007074"/>
    </source>
</evidence>
<evidence type="ECO:0000256" key="5">
    <source>
        <dbReference type="SAM" id="MobiDB-lite"/>
    </source>
</evidence>
<feature type="domain" description="NlpC/P60" evidence="6">
    <location>
        <begin position="232"/>
        <end position="351"/>
    </location>
</feature>
<dbReference type="Pfam" id="PF00877">
    <property type="entry name" value="NLPC_P60"/>
    <property type="match status" value="1"/>
</dbReference>
<dbReference type="PANTHER" id="PTHR47359">
    <property type="entry name" value="PEPTIDOGLYCAN DL-ENDOPEPTIDASE CWLO"/>
    <property type="match status" value="1"/>
</dbReference>
<accession>A0A7X6MV28</accession>
<dbReference type="GO" id="GO:0008234">
    <property type="term" value="F:cysteine-type peptidase activity"/>
    <property type="evidence" value="ECO:0007669"/>
    <property type="project" value="UniProtKB-KW"/>
</dbReference>
<feature type="compositionally biased region" description="Low complexity" evidence="5">
    <location>
        <begin position="90"/>
        <end position="103"/>
    </location>
</feature>
<feature type="compositionally biased region" description="Polar residues" evidence="5">
    <location>
        <begin position="67"/>
        <end position="80"/>
    </location>
</feature>
<keyword evidence="2" id="KW-0645">Protease</keyword>
<dbReference type="InterPro" id="IPR000064">
    <property type="entry name" value="NLP_P60_dom"/>
</dbReference>
<evidence type="ECO:0000313" key="8">
    <source>
        <dbReference type="Proteomes" id="UP000518188"/>
    </source>
</evidence>
<feature type="region of interest" description="Disordered" evidence="5">
    <location>
        <begin position="52"/>
        <end position="103"/>
    </location>
</feature>
<evidence type="ECO:0000259" key="6">
    <source>
        <dbReference type="PROSITE" id="PS51935"/>
    </source>
</evidence>
<dbReference type="Gene3D" id="3.90.1720.10">
    <property type="entry name" value="endopeptidase domain like (from Nostoc punctiforme)"/>
    <property type="match status" value="1"/>
</dbReference>
<reference evidence="7 8" key="1">
    <citation type="submission" date="2020-04" db="EMBL/GenBank/DDBJ databases">
        <title>MicrobeNet Type strains.</title>
        <authorList>
            <person name="Nicholson A.C."/>
        </authorList>
    </citation>
    <scope>NUCLEOTIDE SEQUENCE [LARGE SCALE GENOMIC DNA]</scope>
    <source>
        <strain evidence="7 8">ATCC 700731</strain>
    </source>
</reference>
<protein>
    <submittedName>
        <fullName evidence="7">C40 family peptidase</fullName>
    </submittedName>
</protein>
<dbReference type="AlphaFoldDB" id="A0A7X6MV28"/>
<keyword evidence="4" id="KW-0788">Thiol protease</keyword>
<sequence length="351" mass="35091">MTLDAFVSEAGRALGEGRSLYGPAPVGAGFNSATSLDNARVRVDSAVAESGGQFSGQAGDGYRGQARGSTQALDATSRADQGTGAGVAEGGAQARQGRSGADGVVDDARRGVAAIAPATNTQAGKVEMVNHLQERLMQMRGRLLQSEQRNIALAQMIRSAGAGYPGASRGGAMPMSGGGGFSPASFGGGGSGGGLPGLSVPRLTGLLGGGNDRTAPAGRNDSPQARVGSGGGPAAQQAVRAALTKLGRPYVWGAKGPNAFDCSGLVQWAYAEAGITVGPDTYSQIKQGLPVAPGDVTAGDAIFPSNSMDSRGPGHVMLAISPTEVIEAQQTGVPIKISPMPASFIARRFAA</sequence>